<comment type="caution">
    <text evidence="5">The sequence shown here is derived from an EMBL/GenBank/DDBJ whole genome shotgun (WGS) entry which is preliminary data.</text>
</comment>
<keyword evidence="3" id="KW-0804">Transcription</keyword>
<evidence type="ECO:0000313" key="5">
    <source>
        <dbReference type="EMBL" id="KAB1138954.1"/>
    </source>
</evidence>
<dbReference type="EMBL" id="VZRB01000081">
    <property type="protein sequence ID" value="KAB1138954.1"/>
    <property type="molecule type" value="Genomic_DNA"/>
</dbReference>
<dbReference type="GO" id="GO:0003677">
    <property type="term" value="F:DNA binding"/>
    <property type="evidence" value="ECO:0007669"/>
    <property type="project" value="UniProtKB-KW"/>
</dbReference>
<keyword evidence="1" id="KW-0805">Transcription regulation</keyword>
<accession>A0A6H9UMZ3</accession>
<proteinExistence type="predicted"/>
<feature type="non-terminal residue" evidence="5">
    <location>
        <position position="206"/>
    </location>
</feature>
<dbReference type="Gene3D" id="1.20.120.530">
    <property type="entry name" value="GntR ligand-binding domain-like"/>
    <property type="match status" value="1"/>
</dbReference>
<evidence type="ECO:0000256" key="3">
    <source>
        <dbReference type="ARBA" id="ARBA00023163"/>
    </source>
</evidence>
<keyword evidence="6" id="KW-1185">Reference proteome</keyword>
<sequence>MARTGSATTTRSNEVLQRLRSDILNGRLAPASKLGFAELGARYNVSSGVLREVLPRLVEQGLATSEAQLGFRVVDVSVHNLTQLTEARVAIETFVIREAVARGAITWESEVVAKHHALERIGRASTGVEISEDWLVAHEAFHLAILAGCGNRYLYEAAARLRSISEVYRCWSTPESHRTHRDIEAEHRAIMEATVGRDADLAVSLS</sequence>
<evidence type="ECO:0000313" key="6">
    <source>
        <dbReference type="Proteomes" id="UP000442707"/>
    </source>
</evidence>
<organism evidence="5 6">
    <name type="scientific">Streptomyces luteolifulvus</name>
    <dbReference type="NCBI Taxonomy" id="2615112"/>
    <lineage>
        <taxon>Bacteria</taxon>
        <taxon>Bacillati</taxon>
        <taxon>Actinomycetota</taxon>
        <taxon>Actinomycetes</taxon>
        <taxon>Kitasatosporales</taxon>
        <taxon>Streptomycetaceae</taxon>
        <taxon>Streptomyces</taxon>
    </lineage>
</organism>
<dbReference type="SUPFAM" id="SSF48008">
    <property type="entry name" value="GntR ligand-binding domain-like"/>
    <property type="match status" value="1"/>
</dbReference>
<name>A0A6H9UMZ3_9ACTN</name>
<protein>
    <submittedName>
        <fullName evidence="5">FCD domain-containing protein</fullName>
    </submittedName>
</protein>
<dbReference type="RefSeq" id="WP_150959031.1">
    <property type="nucleotide sequence ID" value="NZ_VZRB01000081.1"/>
</dbReference>
<dbReference type="InterPro" id="IPR008920">
    <property type="entry name" value="TF_FadR/GntR_C"/>
</dbReference>
<dbReference type="SMART" id="SM00895">
    <property type="entry name" value="FCD"/>
    <property type="match status" value="1"/>
</dbReference>
<dbReference type="PANTHER" id="PTHR43537">
    <property type="entry name" value="TRANSCRIPTIONAL REGULATOR, GNTR FAMILY"/>
    <property type="match status" value="1"/>
</dbReference>
<dbReference type="Pfam" id="PF07729">
    <property type="entry name" value="FCD"/>
    <property type="match status" value="1"/>
</dbReference>
<dbReference type="SMART" id="SM00345">
    <property type="entry name" value="HTH_GNTR"/>
    <property type="match status" value="1"/>
</dbReference>
<keyword evidence="2" id="KW-0238">DNA-binding</keyword>
<dbReference type="InterPro" id="IPR036388">
    <property type="entry name" value="WH-like_DNA-bd_sf"/>
</dbReference>
<evidence type="ECO:0000256" key="1">
    <source>
        <dbReference type="ARBA" id="ARBA00023015"/>
    </source>
</evidence>
<evidence type="ECO:0000256" key="2">
    <source>
        <dbReference type="ARBA" id="ARBA00023125"/>
    </source>
</evidence>
<evidence type="ECO:0000259" key="4">
    <source>
        <dbReference type="PROSITE" id="PS50949"/>
    </source>
</evidence>
<dbReference type="InterPro" id="IPR036390">
    <property type="entry name" value="WH_DNA-bd_sf"/>
</dbReference>
<dbReference type="Gene3D" id="1.10.10.10">
    <property type="entry name" value="Winged helix-like DNA-binding domain superfamily/Winged helix DNA-binding domain"/>
    <property type="match status" value="1"/>
</dbReference>
<reference evidence="5 6" key="1">
    <citation type="submission" date="2019-09" db="EMBL/GenBank/DDBJ databases">
        <title>Screening of Novel Bioactive Compounds from Soil-Associated.</title>
        <authorList>
            <person name="Zhao S."/>
        </authorList>
    </citation>
    <scope>NUCLEOTIDE SEQUENCE [LARGE SCALE GENOMIC DNA]</scope>
    <source>
        <strain evidence="5 6">HIT-DPA4</strain>
    </source>
</reference>
<gene>
    <name evidence="5" type="ORF">F7R91_41510</name>
</gene>
<dbReference type="SUPFAM" id="SSF46785">
    <property type="entry name" value="Winged helix' DNA-binding domain"/>
    <property type="match status" value="1"/>
</dbReference>
<dbReference type="Pfam" id="PF00392">
    <property type="entry name" value="GntR"/>
    <property type="match status" value="1"/>
</dbReference>
<dbReference type="InterPro" id="IPR000524">
    <property type="entry name" value="Tscrpt_reg_HTH_GntR"/>
</dbReference>
<dbReference type="InterPro" id="IPR011711">
    <property type="entry name" value="GntR_C"/>
</dbReference>
<dbReference type="PROSITE" id="PS50949">
    <property type="entry name" value="HTH_GNTR"/>
    <property type="match status" value="1"/>
</dbReference>
<dbReference type="Proteomes" id="UP000442707">
    <property type="component" value="Unassembled WGS sequence"/>
</dbReference>
<dbReference type="PANTHER" id="PTHR43537:SF20">
    <property type="entry name" value="HTH-TYPE TRANSCRIPTIONAL REPRESSOR GLAR"/>
    <property type="match status" value="1"/>
</dbReference>
<dbReference type="GO" id="GO:0003700">
    <property type="term" value="F:DNA-binding transcription factor activity"/>
    <property type="evidence" value="ECO:0007669"/>
    <property type="project" value="InterPro"/>
</dbReference>
<dbReference type="AlphaFoldDB" id="A0A6H9UMZ3"/>
<feature type="domain" description="HTH gntR-type" evidence="4">
    <location>
        <begin position="9"/>
        <end position="76"/>
    </location>
</feature>